<evidence type="ECO:0000313" key="3">
    <source>
        <dbReference type="Proteomes" id="UP000580250"/>
    </source>
</evidence>
<dbReference type="InterPro" id="IPR052579">
    <property type="entry name" value="Zinc_finger_SWIM"/>
</dbReference>
<dbReference type="OrthoDB" id="5854292at2759"/>
<dbReference type="AlphaFoldDB" id="A0A6V7XIX3"/>
<evidence type="ECO:0000259" key="1">
    <source>
        <dbReference type="Pfam" id="PF10551"/>
    </source>
</evidence>
<sequence>MENPLITREAVDQSRATINMAARANAPSTSAMSRTYQRAKRRTQEELGDRGLDALNPIEIIIPEYLNQFIILDENILINNANKRIFAFASPFSLELLTQYPNEIAIDGTFNTAPRGFMQIFTIHVMVDHCAIPVIFALLPSKATENYVRVFQSVVLHLPNFMPARVMSDFELSELNAVEQVFPQSQKTGCNFHMGNAIFRKIQTLPQLNQLYHVNEESRHKLRSFQALAFVPHDEVYTFFCILIEDFNYVEQPQILDLLRYFVLTWIGPSYVMQHPPIDPGQEDLNYGANVDAWIRAWIVNENLQNRMALFPIPLWNLTQRIENGLSRSNNSLEAWHHVWSSLLSRRPRLSQFIKRMLKEYTRWEEIVREFQNSPADGIRGKGIRRRAIYLNQDANLQQIYAEFEQRGQNPLQYLRTVSYRLARH</sequence>
<organism evidence="2 3">
    <name type="scientific">Meloidogyne enterolobii</name>
    <name type="common">Root-knot nematode worm</name>
    <name type="synonym">Meloidogyne mayaguensis</name>
    <dbReference type="NCBI Taxonomy" id="390850"/>
    <lineage>
        <taxon>Eukaryota</taxon>
        <taxon>Metazoa</taxon>
        <taxon>Ecdysozoa</taxon>
        <taxon>Nematoda</taxon>
        <taxon>Chromadorea</taxon>
        <taxon>Rhabditida</taxon>
        <taxon>Tylenchina</taxon>
        <taxon>Tylenchomorpha</taxon>
        <taxon>Tylenchoidea</taxon>
        <taxon>Meloidogynidae</taxon>
        <taxon>Meloidogyninae</taxon>
        <taxon>Meloidogyne</taxon>
    </lineage>
</organism>
<gene>
    <name evidence="2" type="ORF">MENT_LOCUS52677</name>
</gene>
<dbReference type="Proteomes" id="UP000580250">
    <property type="component" value="Unassembled WGS sequence"/>
</dbReference>
<comment type="caution">
    <text evidence="2">The sequence shown here is derived from an EMBL/GenBank/DDBJ whole genome shotgun (WGS) entry which is preliminary data.</text>
</comment>
<dbReference type="EMBL" id="CAJEWN010001675">
    <property type="protein sequence ID" value="CAD2199300.1"/>
    <property type="molecule type" value="Genomic_DNA"/>
</dbReference>
<evidence type="ECO:0000313" key="2">
    <source>
        <dbReference type="EMBL" id="CAD2199300.1"/>
    </source>
</evidence>
<protein>
    <recommendedName>
        <fullName evidence="1">MULE transposase domain-containing protein</fullName>
    </recommendedName>
</protein>
<dbReference type="InterPro" id="IPR018289">
    <property type="entry name" value="MULE_transposase_dom"/>
</dbReference>
<dbReference type="PANTHER" id="PTHR31569">
    <property type="entry name" value="SWIM-TYPE DOMAIN-CONTAINING PROTEIN"/>
    <property type="match status" value="1"/>
</dbReference>
<dbReference type="PANTHER" id="PTHR31569:SF4">
    <property type="entry name" value="SWIM-TYPE DOMAIN-CONTAINING PROTEIN"/>
    <property type="match status" value="1"/>
</dbReference>
<feature type="domain" description="MULE transposase" evidence="1">
    <location>
        <begin position="104"/>
        <end position="194"/>
    </location>
</feature>
<proteinExistence type="predicted"/>
<name>A0A6V7XIX3_MELEN</name>
<dbReference type="Pfam" id="PF10551">
    <property type="entry name" value="MULE"/>
    <property type="match status" value="1"/>
</dbReference>
<reference evidence="2 3" key="1">
    <citation type="submission" date="2020-08" db="EMBL/GenBank/DDBJ databases">
        <authorList>
            <person name="Koutsovoulos G."/>
            <person name="Danchin GJ E."/>
        </authorList>
    </citation>
    <scope>NUCLEOTIDE SEQUENCE [LARGE SCALE GENOMIC DNA]</scope>
</reference>
<accession>A0A6V7XIX3</accession>